<dbReference type="OrthoDB" id="370884at2759"/>
<accession>A0A9P6JGT5</accession>
<dbReference type="SUPFAM" id="SSF52540">
    <property type="entry name" value="P-loop containing nucleoside triphosphate hydrolases"/>
    <property type="match status" value="1"/>
</dbReference>
<proteinExistence type="predicted"/>
<dbReference type="EMBL" id="JAAAHW010004262">
    <property type="protein sequence ID" value="KAF9976432.1"/>
    <property type="molecule type" value="Genomic_DNA"/>
</dbReference>
<evidence type="ECO:0000313" key="1">
    <source>
        <dbReference type="EMBL" id="KAF9976432.1"/>
    </source>
</evidence>
<sequence length="114" mass="12704">MDPLQQQDPRQSDLAQLSNPTEDQLTTILANRFHQGHFYTQIASSVLVQLNPFTPGKIDLPESVLQDQVLTYKDGARLVSTNQSTSISIPHAIQMATSAYLHMRRTGQDQAIIT</sequence>
<dbReference type="GO" id="GO:0007015">
    <property type="term" value="P:actin filament organization"/>
    <property type="evidence" value="ECO:0007669"/>
    <property type="project" value="TreeGrafter"/>
</dbReference>
<dbReference type="GO" id="GO:0015629">
    <property type="term" value="C:actin cytoskeleton"/>
    <property type="evidence" value="ECO:0007669"/>
    <property type="project" value="TreeGrafter"/>
</dbReference>
<keyword evidence="2" id="KW-1185">Reference proteome</keyword>
<feature type="non-terminal residue" evidence="1">
    <location>
        <position position="114"/>
    </location>
</feature>
<reference evidence="1" key="1">
    <citation type="journal article" date="2020" name="Fungal Divers.">
        <title>Resolving the Mortierellaceae phylogeny through synthesis of multi-gene phylogenetics and phylogenomics.</title>
        <authorList>
            <person name="Vandepol N."/>
            <person name="Liber J."/>
            <person name="Desiro A."/>
            <person name="Na H."/>
            <person name="Kennedy M."/>
            <person name="Barry K."/>
            <person name="Grigoriev I.V."/>
            <person name="Miller A.N."/>
            <person name="O'Donnell K."/>
            <person name="Stajich J.E."/>
            <person name="Bonito G."/>
        </authorList>
    </citation>
    <scope>NUCLEOTIDE SEQUENCE</scope>
    <source>
        <strain evidence="1">MES-2147</strain>
    </source>
</reference>
<dbReference type="InterPro" id="IPR036961">
    <property type="entry name" value="Kinesin_motor_dom_sf"/>
</dbReference>
<dbReference type="GO" id="GO:0051015">
    <property type="term" value="F:actin filament binding"/>
    <property type="evidence" value="ECO:0007669"/>
    <property type="project" value="TreeGrafter"/>
</dbReference>
<protein>
    <submittedName>
        <fullName evidence="1">Myosin 10A, isoform D</fullName>
    </submittedName>
</protein>
<dbReference type="GO" id="GO:0000146">
    <property type="term" value="F:microfilament motor activity"/>
    <property type="evidence" value="ECO:0007669"/>
    <property type="project" value="TreeGrafter"/>
</dbReference>
<evidence type="ECO:0000313" key="2">
    <source>
        <dbReference type="Proteomes" id="UP000749646"/>
    </source>
</evidence>
<dbReference type="InterPro" id="IPR027417">
    <property type="entry name" value="P-loop_NTPase"/>
</dbReference>
<organism evidence="1 2">
    <name type="scientific">Modicella reniformis</name>
    <dbReference type="NCBI Taxonomy" id="1440133"/>
    <lineage>
        <taxon>Eukaryota</taxon>
        <taxon>Fungi</taxon>
        <taxon>Fungi incertae sedis</taxon>
        <taxon>Mucoromycota</taxon>
        <taxon>Mortierellomycotina</taxon>
        <taxon>Mortierellomycetes</taxon>
        <taxon>Mortierellales</taxon>
        <taxon>Mortierellaceae</taxon>
        <taxon>Modicella</taxon>
    </lineage>
</organism>
<dbReference type="Gene3D" id="3.40.850.10">
    <property type="entry name" value="Kinesin motor domain"/>
    <property type="match status" value="1"/>
</dbReference>
<dbReference type="PANTHER" id="PTHR13140:SF550">
    <property type="entry name" value="MYOSIN-IIIB ISOFORM X1"/>
    <property type="match status" value="1"/>
</dbReference>
<dbReference type="AlphaFoldDB" id="A0A9P6JGT5"/>
<dbReference type="GO" id="GO:0016020">
    <property type="term" value="C:membrane"/>
    <property type="evidence" value="ECO:0007669"/>
    <property type="project" value="TreeGrafter"/>
</dbReference>
<name>A0A9P6JGT5_9FUNG</name>
<dbReference type="Proteomes" id="UP000749646">
    <property type="component" value="Unassembled WGS sequence"/>
</dbReference>
<dbReference type="GO" id="GO:0005737">
    <property type="term" value="C:cytoplasm"/>
    <property type="evidence" value="ECO:0007669"/>
    <property type="project" value="TreeGrafter"/>
</dbReference>
<comment type="caution">
    <text evidence="1">The sequence shown here is derived from an EMBL/GenBank/DDBJ whole genome shotgun (WGS) entry which is preliminary data.</text>
</comment>
<dbReference type="PANTHER" id="PTHR13140">
    <property type="entry name" value="MYOSIN"/>
    <property type="match status" value="1"/>
</dbReference>
<gene>
    <name evidence="1" type="primary">MYO20</name>
    <name evidence="1" type="ORF">BGZ65_007839</name>
</gene>